<proteinExistence type="predicted"/>
<comment type="caution">
    <text evidence="4">The sequence shown here is derived from an EMBL/GenBank/DDBJ whole genome shotgun (WGS) entry which is preliminary data.</text>
</comment>
<dbReference type="Gene3D" id="2.60.40.290">
    <property type="match status" value="1"/>
</dbReference>
<dbReference type="RefSeq" id="WP_310067917.1">
    <property type="nucleotide sequence ID" value="NZ_JAVDVX010000001.1"/>
</dbReference>
<dbReference type="InterPro" id="IPR008965">
    <property type="entry name" value="CBM2/CBM3_carb-bd_dom_sf"/>
</dbReference>
<feature type="chain" id="PRO_5045724631" description="CBM2 domain-containing protein" evidence="2">
    <location>
        <begin position="25"/>
        <end position="418"/>
    </location>
</feature>
<reference evidence="4 5" key="1">
    <citation type="submission" date="2023-07" db="EMBL/GenBank/DDBJ databases">
        <title>Sorghum-associated microbial communities from plants grown in Nebraska, USA.</title>
        <authorList>
            <person name="Schachtman D."/>
        </authorList>
    </citation>
    <scope>NUCLEOTIDE SEQUENCE [LARGE SCALE GENOMIC DNA]</scope>
    <source>
        <strain evidence="4 5">BE190</strain>
    </source>
</reference>
<evidence type="ECO:0000313" key="4">
    <source>
        <dbReference type="EMBL" id="MDR7088370.1"/>
    </source>
</evidence>
<keyword evidence="5" id="KW-1185">Reference proteome</keyword>
<dbReference type="Proteomes" id="UP001253595">
    <property type="component" value="Unassembled WGS sequence"/>
</dbReference>
<dbReference type="Pfam" id="PF13688">
    <property type="entry name" value="Reprolysin_5"/>
    <property type="match status" value="1"/>
</dbReference>
<keyword evidence="2" id="KW-0732">Signal</keyword>
<dbReference type="EMBL" id="JAVDVX010000001">
    <property type="protein sequence ID" value="MDR7088370.1"/>
    <property type="molecule type" value="Genomic_DNA"/>
</dbReference>
<dbReference type="InterPro" id="IPR024079">
    <property type="entry name" value="MetalloPept_cat_dom_sf"/>
</dbReference>
<dbReference type="Gene3D" id="3.40.390.10">
    <property type="entry name" value="Collagenase (Catalytic Domain)"/>
    <property type="match status" value="1"/>
</dbReference>
<evidence type="ECO:0000313" key="5">
    <source>
        <dbReference type="Proteomes" id="UP001253595"/>
    </source>
</evidence>
<keyword evidence="1" id="KW-1015">Disulfide bond</keyword>
<dbReference type="InterPro" id="IPR012291">
    <property type="entry name" value="CBM2_carb-bd_dom_sf"/>
</dbReference>
<sequence length="418" mass="44280">MKLNLLKKLMLLALPLSGMNSSFAATVDLLVLYDTHSANYFNQQVETAMQNWVAQTNNVYKDSNIDIQLRLVGAVPHEQAGASMDAVLTSLRVDTTAVNLRNQYGADFVTQLHQTGECGIGYMAVSAPWAWNVVGPDCGPLVLAHELGHNMGLNHSRKQGDTGGARYSYALGHGVDGLFGTVMTYSWLYVNKASGRVAKFSNPDVNCLGVPCGVPVGQPDEAHAAQALNNVKNEIAAFRSAIASSSSQSSLVVVSSSRASSTPANTVSSSRSSQAISISSSIRSSTATTSSRSSVASSLIRSSASSRAASSTGVVSALAQCDYRVVNQGSRSFTAVIDITNPTNQVINGWSLNWQYSNGAYLTYASGANVSGRNPYTAVNQANNASINPGQRVRVTLYGIKPRNSSHEIPELTGKSCR</sequence>
<evidence type="ECO:0000259" key="3">
    <source>
        <dbReference type="PROSITE" id="PS51173"/>
    </source>
</evidence>
<protein>
    <recommendedName>
        <fullName evidence="3">CBM2 domain-containing protein</fullName>
    </recommendedName>
</protein>
<dbReference type="SMART" id="SM00637">
    <property type="entry name" value="CBD_II"/>
    <property type="match status" value="1"/>
</dbReference>
<organism evidence="4 5">
    <name type="scientific">Cellvibrio fibrivorans</name>
    <dbReference type="NCBI Taxonomy" id="126350"/>
    <lineage>
        <taxon>Bacteria</taxon>
        <taxon>Pseudomonadati</taxon>
        <taxon>Pseudomonadota</taxon>
        <taxon>Gammaproteobacteria</taxon>
        <taxon>Cellvibrionales</taxon>
        <taxon>Cellvibrionaceae</taxon>
        <taxon>Cellvibrio</taxon>
    </lineage>
</organism>
<dbReference type="InterPro" id="IPR001919">
    <property type="entry name" value="CBD2"/>
</dbReference>
<dbReference type="PROSITE" id="PS51173">
    <property type="entry name" value="CBM2"/>
    <property type="match status" value="1"/>
</dbReference>
<dbReference type="SUPFAM" id="SSF49384">
    <property type="entry name" value="Carbohydrate-binding domain"/>
    <property type="match status" value="1"/>
</dbReference>
<accession>A0ABU1UT95</accession>
<evidence type="ECO:0000256" key="2">
    <source>
        <dbReference type="SAM" id="SignalP"/>
    </source>
</evidence>
<feature type="signal peptide" evidence="2">
    <location>
        <begin position="1"/>
        <end position="24"/>
    </location>
</feature>
<evidence type="ECO:0000256" key="1">
    <source>
        <dbReference type="ARBA" id="ARBA00023157"/>
    </source>
</evidence>
<name>A0ABU1UT95_9GAMM</name>
<dbReference type="Pfam" id="PF00553">
    <property type="entry name" value="CBM_2"/>
    <property type="match status" value="1"/>
</dbReference>
<feature type="domain" description="CBM2" evidence="3">
    <location>
        <begin position="308"/>
        <end position="418"/>
    </location>
</feature>
<dbReference type="SUPFAM" id="SSF55486">
    <property type="entry name" value="Metalloproteases ('zincins'), catalytic domain"/>
    <property type="match status" value="1"/>
</dbReference>
<gene>
    <name evidence="4" type="ORF">J2X05_000373</name>
</gene>